<name>A0ABQ7BPJ6_BRACR</name>
<comment type="caution">
    <text evidence="2">The sequence shown here is derived from an EMBL/GenBank/DDBJ whole genome shotgun (WGS) entry which is preliminary data.</text>
</comment>
<feature type="region of interest" description="Disordered" evidence="1">
    <location>
        <begin position="27"/>
        <end position="63"/>
    </location>
</feature>
<dbReference type="EMBL" id="QGKV02001507">
    <property type="protein sequence ID" value="KAF3534051.1"/>
    <property type="molecule type" value="Genomic_DNA"/>
</dbReference>
<evidence type="ECO:0000313" key="3">
    <source>
        <dbReference type="Proteomes" id="UP000266723"/>
    </source>
</evidence>
<proteinExistence type="predicted"/>
<organism evidence="2 3">
    <name type="scientific">Brassica cretica</name>
    <name type="common">Mustard</name>
    <dbReference type="NCBI Taxonomy" id="69181"/>
    <lineage>
        <taxon>Eukaryota</taxon>
        <taxon>Viridiplantae</taxon>
        <taxon>Streptophyta</taxon>
        <taxon>Embryophyta</taxon>
        <taxon>Tracheophyta</taxon>
        <taxon>Spermatophyta</taxon>
        <taxon>Magnoliopsida</taxon>
        <taxon>eudicotyledons</taxon>
        <taxon>Gunneridae</taxon>
        <taxon>Pentapetalae</taxon>
        <taxon>rosids</taxon>
        <taxon>malvids</taxon>
        <taxon>Brassicales</taxon>
        <taxon>Brassicaceae</taxon>
        <taxon>Brassiceae</taxon>
        <taxon>Brassica</taxon>
    </lineage>
</organism>
<dbReference type="Proteomes" id="UP000266723">
    <property type="component" value="Unassembled WGS sequence"/>
</dbReference>
<sequence>MDTTTHCKQHVQEFYSGSKSQLGYLQVPRGTSERPPSKSQATISRRGKKLQLRHQNLKEHKVC</sequence>
<reference evidence="2 3" key="1">
    <citation type="journal article" date="2020" name="BMC Genomics">
        <title>Intraspecific diversification of the crop wild relative Brassica cretica Lam. using demographic model selection.</title>
        <authorList>
            <person name="Kioukis A."/>
            <person name="Michalopoulou V.A."/>
            <person name="Briers L."/>
            <person name="Pirintsos S."/>
            <person name="Studholme D.J."/>
            <person name="Pavlidis P."/>
            <person name="Sarris P.F."/>
        </authorList>
    </citation>
    <scope>NUCLEOTIDE SEQUENCE [LARGE SCALE GENOMIC DNA]</scope>
    <source>
        <strain evidence="3">cv. PFS-1207/04</strain>
    </source>
</reference>
<evidence type="ECO:0000256" key="1">
    <source>
        <dbReference type="SAM" id="MobiDB-lite"/>
    </source>
</evidence>
<keyword evidence="3" id="KW-1185">Reference proteome</keyword>
<gene>
    <name evidence="2" type="ORF">DY000_02040753</name>
</gene>
<evidence type="ECO:0000313" key="2">
    <source>
        <dbReference type="EMBL" id="KAF3534051.1"/>
    </source>
</evidence>
<accession>A0ABQ7BPJ6</accession>
<protein>
    <submittedName>
        <fullName evidence="2">Uncharacterized protein</fullName>
    </submittedName>
</protein>